<evidence type="ECO:0000256" key="4">
    <source>
        <dbReference type="ARBA" id="ARBA00023136"/>
    </source>
</evidence>
<evidence type="ECO:0000313" key="9">
    <source>
        <dbReference type="EMBL" id="CAD9345198.1"/>
    </source>
</evidence>
<accession>A0A6U3T150</accession>
<evidence type="ECO:0000256" key="5">
    <source>
        <dbReference type="SAM" id="Coils"/>
    </source>
</evidence>
<keyword evidence="4 7" id="KW-0472">Membrane</keyword>
<feature type="transmembrane region" description="Helical" evidence="7">
    <location>
        <begin position="240"/>
        <end position="256"/>
    </location>
</feature>
<dbReference type="PANTHER" id="PTHR10037:SF62">
    <property type="entry name" value="SODIUM CHANNEL PROTEIN 60E"/>
    <property type="match status" value="1"/>
</dbReference>
<evidence type="ECO:0000259" key="8">
    <source>
        <dbReference type="Pfam" id="PF00520"/>
    </source>
</evidence>
<feature type="transmembrane region" description="Helical" evidence="7">
    <location>
        <begin position="268"/>
        <end position="290"/>
    </location>
</feature>
<feature type="region of interest" description="Disordered" evidence="6">
    <location>
        <begin position="354"/>
        <end position="378"/>
    </location>
</feature>
<feature type="transmembrane region" description="Helical" evidence="7">
    <location>
        <begin position="91"/>
        <end position="110"/>
    </location>
</feature>
<protein>
    <recommendedName>
        <fullName evidence="8">Ion transport domain-containing protein</fullName>
    </recommendedName>
</protein>
<feature type="coiled-coil region" evidence="5">
    <location>
        <begin position="308"/>
        <end position="342"/>
    </location>
</feature>
<feature type="transmembrane region" description="Helical" evidence="7">
    <location>
        <begin position="192"/>
        <end position="220"/>
    </location>
</feature>
<dbReference type="Gene3D" id="1.20.120.350">
    <property type="entry name" value="Voltage-gated potassium channels. Chain C"/>
    <property type="match status" value="1"/>
</dbReference>
<dbReference type="PANTHER" id="PTHR10037">
    <property type="entry name" value="VOLTAGE-GATED CATION CHANNEL CALCIUM AND SODIUM"/>
    <property type="match status" value="1"/>
</dbReference>
<evidence type="ECO:0000313" key="10">
    <source>
        <dbReference type="EMBL" id="CAD9345200.1"/>
    </source>
</evidence>
<dbReference type="GO" id="GO:0005248">
    <property type="term" value="F:voltage-gated sodium channel activity"/>
    <property type="evidence" value="ECO:0007669"/>
    <property type="project" value="TreeGrafter"/>
</dbReference>
<name>A0A6U3T150_9STRA</name>
<feature type="transmembrane region" description="Helical" evidence="7">
    <location>
        <begin position="122"/>
        <end position="141"/>
    </location>
</feature>
<evidence type="ECO:0000256" key="3">
    <source>
        <dbReference type="ARBA" id="ARBA00022989"/>
    </source>
</evidence>
<feature type="transmembrane region" description="Helical" evidence="7">
    <location>
        <begin position="153"/>
        <end position="171"/>
    </location>
</feature>
<evidence type="ECO:0000256" key="2">
    <source>
        <dbReference type="ARBA" id="ARBA00022692"/>
    </source>
</evidence>
<keyword evidence="2 7" id="KW-0812">Transmembrane</keyword>
<dbReference type="EMBL" id="HBGN01029043">
    <property type="protein sequence ID" value="CAD9345200.1"/>
    <property type="molecule type" value="Transcribed_RNA"/>
</dbReference>
<evidence type="ECO:0000256" key="6">
    <source>
        <dbReference type="SAM" id="MobiDB-lite"/>
    </source>
</evidence>
<gene>
    <name evidence="9" type="ORF">DBRI1063_LOCUS18724</name>
    <name evidence="10" type="ORF">DBRI1063_LOCUS18725</name>
</gene>
<feature type="compositionally biased region" description="Polar residues" evidence="6">
    <location>
        <begin position="34"/>
        <end position="46"/>
    </location>
</feature>
<comment type="subcellular location">
    <subcellularLocation>
        <location evidence="1">Membrane</location>
        <topology evidence="1">Multi-pass membrane protein</topology>
    </subcellularLocation>
</comment>
<dbReference type="Gene3D" id="1.10.287.70">
    <property type="match status" value="1"/>
</dbReference>
<dbReference type="SUPFAM" id="SSF81324">
    <property type="entry name" value="Voltage-gated potassium channels"/>
    <property type="match status" value="1"/>
</dbReference>
<keyword evidence="5" id="KW-0175">Coiled coil</keyword>
<keyword evidence="3 7" id="KW-1133">Transmembrane helix</keyword>
<dbReference type="InterPro" id="IPR043203">
    <property type="entry name" value="VGCC_Ca_Na"/>
</dbReference>
<dbReference type="AlphaFoldDB" id="A0A6U3T150"/>
<dbReference type="InterPro" id="IPR005821">
    <property type="entry name" value="Ion_trans_dom"/>
</dbReference>
<proteinExistence type="predicted"/>
<dbReference type="GO" id="GO:0001518">
    <property type="term" value="C:voltage-gated sodium channel complex"/>
    <property type="evidence" value="ECO:0007669"/>
    <property type="project" value="TreeGrafter"/>
</dbReference>
<dbReference type="Pfam" id="PF00520">
    <property type="entry name" value="Ion_trans"/>
    <property type="match status" value="1"/>
</dbReference>
<feature type="region of interest" description="Disordered" evidence="6">
    <location>
        <begin position="1"/>
        <end position="58"/>
    </location>
</feature>
<feature type="domain" description="Ion transport" evidence="8">
    <location>
        <begin position="85"/>
        <end position="300"/>
    </location>
</feature>
<dbReference type="InterPro" id="IPR027359">
    <property type="entry name" value="Volt_channel_dom_sf"/>
</dbReference>
<sequence>MSSSDTAAMYDGEGSGSVAAKDTISIPQARGSERQSTPSSNANKNNLVGDYDDNSDDSNENGRKERFWEYFAHFRHFCGDLVNHPFIDKGIILFIIINSVMMGIATFDFVTENPDIEHDFETVDKVFLIIFTIESALQFIFHGFNLFTKGELVFDLVIIVLSWFAEDLQIIRAFRVFRVLRLVTRIDTLRKLVSALFSVLPRLSAITALLLLVFYIFAVLFTALFKDLPLDERYFNRLDLSLYTLFVMMTMEWAGVARQCMEYHKWAWAPFVAFIALSGFIVFNLIIAVICDAVAVIEREDEEEVSIADQQDERVDELSKKIEGLLKNQRELQATLDLLSKELYNLQVTPSENPTSANITNNSDPSPLKITSTQVGTY</sequence>
<dbReference type="GO" id="GO:0086010">
    <property type="term" value="P:membrane depolarization during action potential"/>
    <property type="evidence" value="ECO:0007669"/>
    <property type="project" value="TreeGrafter"/>
</dbReference>
<dbReference type="EMBL" id="HBGN01029042">
    <property type="protein sequence ID" value="CAD9345198.1"/>
    <property type="molecule type" value="Transcribed_RNA"/>
</dbReference>
<organism evidence="9">
    <name type="scientific">Ditylum brightwellii</name>
    <dbReference type="NCBI Taxonomy" id="49249"/>
    <lineage>
        <taxon>Eukaryota</taxon>
        <taxon>Sar</taxon>
        <taxon>Stramenopiles</taxon>
        <taxon>Ochrophyta</taxon>
        <taxon>Bacillariophyta</taxon>
        <taxon>Mediophyceae</taxon>
        <taxon>Lithodesmiophycidae</taxon>
        <taxon>Lithodesmiales</taxon>
        <taxon>Lithodesmiaceae</taxon>
        <taxon>Ditylum</taxon>
    </lineage>
</organism>
<evidence type="ECO:0000256" key="7">
    <source>
        <dbReference type="SAM" id="Phobius"/>
    </source>
</evidence>
<reference evidence="9" key="1">
    <citation type="submission" date="2021-01" db="EMBL/GenBank/DDBJ databases">
        <authorList>
            <person name="Corre E."/>
            <person name="Pelletier E."/>
            <person name="Niang G."/>
            <person name="Scheremetjew M."/>
            <person name="Finn R."/>
            <person name="Kale V."/>
            <person name="Holt S."/>
            <person name="Cochrane G."/>
            <person name="Meng A."/>
            <person name="Brown T."/>
            <person name="Cohen L."/>
        </authorList>
    </citation>
    <scope>NUCLEOTIDE SEQUENCE</scope>
    <source>
        <strain evidence="9">Pop2</strain>
    </source>
</reference>
<evidence type="ECO:0000256" key="1">
    <source>
        <dbReference type="ARBA" id="ARBA00004141"/>
    </source>
</evidence>